<gene>
    <name evidence="1" type="ORF">ACFP3J_09255</name>
</gene>
<protein>
    <submittedName>
        <fullName evidence="1">Transcriptional regulator</fullName>
    </submittedName>
</protein>
<keyword evidence="2" id="KW-1185">Reference proteome</keyword>
<evidence type="ECO:0000313" key="1">
    <source>
        <dbReference type="EMBL" id="MFC5655680.1"/>
    </source>
</evidence>
<sequence length="457" mass="49677">MAVPPRVGREANERLRAVMEAAGCSSTGLARRVNACGAEQGLDLRYDKTSVARWLQGQQPRGRAPDIIAEALTRKLGRTVTVDDIGMSAARGAASTVGSRFEPTVAGALQQACALWRSDTRYGNLGTRDRLAASVLVQASRDWLIAEPDLDIAIEGVPAVGCRDIAAVRATTAAFSDLDHKFGSGSIRLVAVRYLDSVVSELLAGPYPETTARSLFEAVARLTEVTASMTVDTGQLGLAQRYYIQALRLAQAAGDRLFGGYILASGMGHVALHLGDASETVQLARVAREGTRQRISQAPQVVFYLTEARGHALLGDAAACERAAGQARDLLERDDFDEQERPDWAHHVDRAYMAQELAHCYHDLGKPETAVRWIQEALREDTLKRPRRRVLSLLLLASAELRLGEVARSCGTAAQALALLRGIRSAQCTKRMEEFRSRLEASGHHEEARSLQPAVDY</sequence>
<dbReference type="Gene3D" id="1.25.40.10">
    <property type="entry name" value="Tetratricopeptide repeat domain"/>
    <property type="match status" value="1"/>
</dbReference>
<dbReference type="Proteomes" id="UP001596065">
    <property type="component" value="Unassembled WGS sequence"/>
</dbReference>
<comment type="caution">
    <text evidence="1">The sequence shown here is derived from an EMBL/GenBank/DDBJ whole genome shotgun (WGS) entry which is preliminary data.</text>
</comment>
<dbReference type="InterPro" id="IPR011990">
    <property type="entry name" value="TPR-like_helical_dom_sf"/>
</dbReference>
<dbReference type="EMBL" id="JBHSOE010000011">
    <property type="protein sequence ID" value="MFC5655680.1"/>
    <property type="molecule type" value="Genomic_DNA"/>
</dbReference>
<dbReference type="SUPFAM" id="SSF48452">
    <property type="entry name" value="TPR-like"/>
    <property type="match status" value="1"/>
</dbReference>
<name>A0ABW0WBR1_STRNO</name>
<dbReference type="RefSeq" id="WP_344349603.1">
    <property type="nucleotide sequence ID" value="NZ_BAAASM010000030.1"/>
</dbReference>
<accession>A0ABW0WBR1</accession>
<proteinExistence type="predicted"/>
<reference evidence="2" key="1">
    <citation type="journal article" date="2019" name="Int. J. Syst. Evol. Microbiol.">
        <title>The Global Catalogue of Microorganisms (GCM) 10K type strain sequencing project: providing services to taxonomists for standard genome sequencing and annotation.</title>
        <authorList>
            <consortium name="The Broad Institute Genomics Platform"/>
            <consortium name="The Broad Institute Genome Sequencing Center for Infectious Disease"/>
            <person name="Wu L."/>
            <person name="Ma J."/>
        </authorList>
    </citation>
    <scope>NUCLEOTIDE SEQUENCE [LARGE SCALE GENOMIC DNA]</scope>
    <source>
        <strain evidence="2">KCTC 5701</strain>
    </source>
</reference>
<evidence type="ECO:0000313" key="2">
    <source>
        <dbReference type="Proteomes" id="UP001596065"/>
    </source>
</evidence>
<organism evidence="1 2">
    <name type="scientific">Streptomyces nogalater</name>
    <dbReference type="NCBI Taxonomy" id="38314"/>
    <lineage>
        <taxon>Bacteria</taxon>
        <taxon>Bacillati</taxon>
        <taxon>Actinomycetota</taxon>
        <taxon>Actinomycetes</taxon>
        <taxon>Kitasatosporales</taxon>
        <taxon>Streptomycetaceae</taxon>
        <taxon>Streptomyces</taxon>
    </lineage>
</organism>